<organism evidence="1 2">
    <name type="scientific">Aliarcobacter thereius</name>
    <dbReference type="NCBI Taxonomy" id="544718"/>
    <lineage>
        <taxon>Bacteria</taxon>
        <taxon>Pseudomonadati</taxon>
        <taxon>Campylobacterota</taxon>
        <taxon>Epsilonproteobacteria</taxon>
        <taxon>Campylobacterales</taxon>
        <taxon>Arcobacteraceae</taxon>
        <taxon>Aliarcobacter</taxon>
    </lineage>
</organism>
<dbReference type="OrthoDB" id="5344481at2"/>
<proteinExistence type="predicted"/>
<gene>
    <name evidence="1" type="ORF">AAX29_01380</name>
</gene>
<reference evidence="2" key="1">
    <citation type="submission" date="2015-05" db="EMBL/GenBank/DDBJ databases">
        <authorList>
            <person name="Rovetto F."/>
            <person name="Cocolin L."/>
            <person name="Illeghems K."/>
            <person name="Van Nieuwerburgh F."/>
            <person name="Houf K."/>
        </authorList>
    </citation>
    <scope>NUCLEOTIDE SEQUENCE [LARGE SCALE GENOMIC DNA]</scope>
    <source>
        <strain evidence="2">DU22</strain>
    </source>
</reference>
<evidence type="ECO:0000313" key="2">
    <source>
        <dbReference type="Proteomes" id="UP000093281"/>
    </source>
</evidence>
<sequence length="73" mass="8512">MTINTITKNLENYPDDDHAYPSVLKLLANKLSNFPNKDIPKDFGVLVTKDNIDEHLQNLRKQIKEYDLNKILE</sequence>
<dbReference type="AlphaFoldDB" id="A0A1C0B6F1"/>
<dbReference type="Proteomes" id="UP000093281">
    <property type="component" value="Unassembled WGS sequence"/>
</dbReference>
<comment type="caution">
    <text evidence="1">The sequence shown here is derived from an EMBL/GenBank/DDBJ whole genome shotgun (WGS) entry which is preliminary data.</text>
</comment>
<protein>
    <submittedName>
        <fullName evidence="1">Uncharacterized protein</fullName>
    </submittedName>
</protein>
<evidence type="ECO:0000313" key="1">
    <source>
        <dbReference type="EMBL" id="OCL98870.1"/>
    </source>
</evidence>
<name>A0A1C0B6F1_9BACT</name>
<dbReference type="EMBL" id="LCUJ01000004">
    <property type="protein sequence ID" value="OCL98870.1"/>
    <property type="molecule type" value="Genomic_DNA"/>
</dbReference>
<accession>A0A1C0B6F1</accession>
<dbReference type="RefSeq" id="WP_083196684.1">
    <property type="nucleotide sequence ID" value="NZ_LCUJ01000004.1"/>
</dbReference>